<evidence type="ECO:0000313" key="9">
    <source>
        <dbReference type="Proteomes" id="UP000541444"/>
    </source>
</evidence>
<evidence type="ECO:0000256" key="4">
    <source>
        <dbReference type="ARBA" id="ARBA00022490"/>
    </source>
</evidence>
<evidence type="ECO:0000256" key="6">
    <source>
        <dbReference type="RuleBase" id="RU364039"/>
    </source>
</evidence>
<dbReference type="GO" id="GO:0000027">
    <property type="term" value="P:ribosomal large subunit assembly"/>
    <property type="evidence" value="ECO:0007669"/>
    <property type="project" value="InterPro"/>
</dbReference>
<dbReference type="Pfam" id="PF00466">
    <property type="entry name" value="Ribosomal_L10"/>
    <property type="match status" value="1"/>
</dbReference>
<dbReference type="InterPro" id="IPR033867">
    <property type="entry name" value="Mrt4"/>
</dbReference>
<proteinExistence type="inferred from homology"/>
<keyword evidence="6" id="KW-0690">Ribosome biogenesis</keyword>
<dbReference type="AlphaFoldDB" id="A0A7J7NCC2"/>
<dbReference type="GO" id="GO:0000956">
    <property type="term" value="P:nuclear-transcribed mRNA catabolic process"/>
    <property type="evidence" value="ECO:0007669"/>
    <property type="project" value="TreeGrafter"/>
</dbReference>
<dbReference type="OrthoDB" id="10262308at2759"/>
<dbReference type="GO" id="GO:0005737">
    <property type="term" value="C:cytoplasm"/>
    <property type="evidence" value="ECO:0007669"/>
    <property type="project" value="UniProtKB-SubCell"/>
</dbReference>
<dbReference type="GO" id="GO:0006364">
    <property type="term" value="P:rRNA processing"/>
    <property type="evidence" value="ECO:0007669"/>
    <property type="project" value="TreeGrafter"/>
</dbReference>
<dbReference type="GO" id="GO:0003723">
    <property type="term" value="F:RNA binding"/>
    <property type="evidence" value="ECO:0007669"/>
    <property type="project" value="TreeGrafter"/>
</dbReference>
<evidence type="ECO:0000256" key="5">
    <source>
        <dbReference type="ARBA" id="ARBA00023242"/>
    </source>
</evidence>
<sequence>MLSNIFGDLLDSIIIDVSSECHRIARLGLDCNLEEEEEELRLFTQAQAQAQARVAYPSNNGASNDTRVTDIRSNLLSKRLGLDCNLEEEEEELRLSTQAQARVADPSNNGDSNTKCILDIFGQTHPAVASEIFECMNCGRSTVAGRGDLSVVCVLGFCQITVTLSKTKKKGREHKETIVNSIRDAIEKYNSVYVFSFENMRNLKFKEFREQLKTSSRFFLGSNKVMQIALGKTDSDEIRTGIHKVSKLLHGDAGLCLTNLPKEEVERLFGEYEEHDFGRTGSTSTEKVELNEGPLDQFSHEMEPFLRKQGMPVRLNKGVIELVSDFVVCEEGKPLSPEASRILRLLGVKMATFRLQLIARWSPDEFESYKGGMEQSDSESS</sequence>
<dbReference type="Pfam" id="PF17777">
    <property type="entry name" value="RL10P_insert"/>
    <property type="match status" value="1"/>
</dbReference>
<keyword evidence="4 6" id="KW-0963">Cytoplasm</keyword>
<organism evidence="8 9">
    <name type="scientific">Kingdonia uniflora</name>
    <dbReference type="NCBI Taxonomy" id="39325"/>
    <lineage>
        <taxon>Eukaryota</taxon>
        <taxon>Viridiplantae</taxon>
        <taxon>Streptophyta</taxon>
        <taxon>Embryophyta</taxon>
        <taxon>Tracheophyta</taxon>
        <taxon>Spermatophyta</taxon>
        <taxon>Magnoliopsida</taxon>
        <taxon>Ranunculales</taxon>
        <taxon>Circaeasteraceae</taxon>
        <taxon>Kingdonia</taxon>
    </lineage>
</organism>
<evidence type="ECO:0000259" key="7">
    <source>
        <dbReference type="Pfam" id="PF17777"/>
    </source>
</evidence>
<dbReference type="InterPro" id="IPR001790">
    <property type="entry name" value="Ribosomal_uL10"/>
</dbReference>
<dbReference type="Gene3D" id="3.30.70.1730">
    <property type="match status" value="1"/>
</dbReference>
<comment type="similarity">
    <text evidence="3 6">Belongs to the universal ribosomal protein uL10 family.</text>
</comment>
<dbReference type="FunFam" id="3.30.70.1730:FF:000005">
    <property type="entry name" value="Ribosome assembly factor mrt4"/>
    <property type="match status" value="1"/>
</dbReference>
<gene>
    <name evidence="8" type="ORF">GIB67_017112</name>
</gene>
<name>A0A7J7NCC2_9MAGN</name>
<keyword evidence="5 6" id="KW-0539">Nucleus</keyword>
<dbReference type="GO" id="GO:0005730">
    <property type="term" value="C:nucleolus"/>
    <property type="evidence" value="ECO:0007669"/>
    <property type="project" value="UniProtKB-SubCell"/>
</dbReference>
<comment type="subunit">
    <text evidence="6">Associates with the pre-60S ribosomal particle.</text>
</comment>
<comment type="subcellular location">
    <subcellularLocation>
        <location evidence="6">Cytoplasm</location>
    </subcellularLocation>
    <subcellularLocation>
        <location evidence="6">Nucleus</location>
        <location evidence="6">Nucleolus</location>
    </subcellularLocation>
</comment>
<dbReference type="Gene3D" id="3.90.105.20">
    <property type="match status" value="1"/>
</dbReference>
<dbReference type="CDD" id="cd05796">
    <property type="entry name" value="Ribosomal_P0_like"/>
    <property type="match status" value="1"/>
</dbReference>
<evidence type="ECO:0000256" key="2">
    <source>
        <dbReference type="ARBA" id="ARBA00004046"/>
    </source>
</evidence>
<dbReference type="InterPro" id="IPR051742">
    <property type="entry name" value="Ribosome_Assembly_uL10"/>
</dbReference>
<comment type="function">
    <text evidence="2 6">Component of the ribosome assembly machinery. Nuclear paralog of the ribosomal protein P0, it binds pre-60S subunits at an early stage of assembly in the nucleolus, and is replaced by P0 in cytoplasmic pre-60S subunits and mature 80S ribosomes.</text>
</comment>
<protein>
    <recommendedName>
        <fullName evidence="6">Ribosome assembly factor mrt4</fullName>
    </recommendedName>
</protein>
<feature type="domain" description="Large ribosomal subunit protein uL10-like insertion" evidence="7">
    <location>
        <begin position="279"/>
        <end position="348"/>
    </location>
</feature>
<keyword evidence="9" id="KW-1185">Reference proteome</keyword>
<dbReference type="Proteomes" id="UP000541444">
    <property type="component" value="Unassembled WGS sequence"/>
</dbReference>
<dbReference type="InterPro" id="IPR043141">
    <property type="entry name" value="Ribosomal_uL10-like_sf"/>
</dbReference>
<dbReference type="GO" id="GO:0030687">
    <property type="term" value="C:preribosome, large subunit precursor"/>
    <property type="evidence" value="ECO:0007669"/>
    <property type="project" value="TreeGrafter"/>
</dbReference>
<evidence type="ECO:0000256" key="1">
    <source>
        <dbReference type="ARBA" id="ARBA00002200"/>
    </source>
</evidence>
<evidence type="ECO:0000256" key="3">
    <source>
        <dbReference type="ARBA" id="ARBA00008889"/>
    </source>
</evidence>
<comment type="caution">
    <text evidence="8">The sequence shown here is derived from an EMBL/GenBank/DDBJ whole genome shotgun (WGS) entry which is preliminary data.</text>
</comment>
<dbReference type="EMBL" id="JACGCM010000882">
    <property type="protein sequence ID" value="KAF6164909.1"/>
    <property type="molecule type" value="Genomic_DNA"/>
</dbReference>
<dbReference type="PANTHER" id="PTHR45841">
    <property type="entry name" value="MRNA TURNOVER PROTEIN 4 MRTO4"/>
    <property type="match status" value="1"/>
</dbReference>
<dbReference type="InterPro" id="IPR040637">
    <property type="entry name" value="Ribosomal_uL10-like_insert"/>
</dbReference>
<accession>A0A7J7NCC2</accession>
<dbReference type="SUPFAM" id="SSF160369">
    <property type="entry name" value="Ribosomal protein L10-like"/>
    <property type="match status" value="1"/>
</dbReference>
<dbReference type="InterPro" id="IPR043164">
    <property type="entry name" value="Ribosomal_uL10-like_insert_sf"/>
</dbReference>
<dbReference type="PANTHER" id="PTHR45841:SF1">
    <property type="entry name" value="MRNA TURNOVER PROTEIN 4 HOMOLOG"/>
    <property type="match status" value="1"/>
</dbReference>
<dbReference type="FunFam" id="3.90.105.20:FF:000004">
    <property type="entry name" value="Ribosome assembly factor mrt4"/>
    <property type="match status" value="1"/>
</dbReference>
<comment type="function">
    <text evidence="1">Ribosomal protein P0 is the functional equivalent of E.coli protein L10.</text>
</comment>
<reference evidence="8 9" key="1">
    <citation type="journal article" date="2020" name="IScience">
        <title>Genome Sequencing of the Endangered Kingdonia uniflora (Circaeasteraceae, Ranunculales) Reveals Potential Mechanisms of Evolutionary Specialization.</title>
        <authorList>
            <person name="Sun Y."/>
            <person name="Deng T."/>
            <person name="Zhang A."/>
            <person name="Moore M.J."/>
            <person name="Landis J.B."/>
            <person name="Lin N."/>
            <person name="Zhang H."/>
            <person name="Zhang X."/>
            <person name="Huang J."/>
            <person name="Zhang X."/>
            <person name="Sun H."/>
            <person name="Wang H."/>
        </authorList>
    </citation>
    <scope>NUCLEOTIDE SEQUENCE [LARGE SCALE GENOMIC DNA]</scope>
    <source>
        <strain evidence="8">TB1705</strain>
        <tissue evidence="8">Leaf</tissue>
    </source>
</reference>
<evidence type="ECO:0000313" key="8">
    <source>
        <dbReference type="EMBL" id="KAF6164909.1"/>
    </source>
</evidence>